<dbReference type="Proteomes" id="UP000070198">
    <property type="component" value="Unassembled WGS sequence"/>
</dbReference>
<name>A0A139N7F0_9STRE</name>
<evidence type="ECO:0000313" key="4">
    <source>
        <dbReference type="Proteomes" id="UP000070198"/>
    </source>
</evidence>
<gene>
    <name evidence="3" type="ORF">SAMN04487839_101429</name>
    <name evidence="2" type="ORF">SGADD02_00734</name>
</gene>
<keyword evidence="2" id="KW-0808">Transferase</keyword>
<proteinExistence type="predicted"/>
<dbReference type="PATRIC" id="fig|315405.11.peg.841"/>
<accession>A0A139N7F0</accession>
<evidence type="ECO:0000259" key="1">
    <source>
        <dbReference type="Pfam" id="PF14393"/>
    </source>
</evidence>
<sequence>MGMYVVSHKKIEKEFPKDYKTIIVNASVNKVCGDFYDNTGDNITEKNGSYCELTAMYWIWKNRLDDFVGISHYRRFFLDGTKLLSMEKAKKIVESGKIIIPEKESFNNKIETKYWMTSGYKTDLLVIRDAINIYSPEYIEDYDNFMHQNKMHCYNMIIMNKELYDSYCEWLFGILKIVEENLDSQHKGAEDRRGYYKRVYGFIAERLLNVWIIHNNCSTVSYPVLFTGNKQSLGNKIVTKIGKLKDKYIG</sequence>
<dbReference type="InterPro" id="IPR025536">
    <property type="entry name" value="DUF4422"/>
</dbReference>
<dbReference type="EMBL" id="FOBM01000001">
    <property type="protein sequence ID" value="SEL95668.1"/>
    <property type="molecule type" value="Genomic_DNA"/>
</dbReference>
<reference evidence="3 5" key="2">
    <citation type="submission" date="2016-10" db="EMBL/GenBank/DDBJ databases">
        <authorList>
            <person name="de Groot N.N."/>
        </authorList>
    </citation>
    <scope>NUCLEOTIDE SEQUENCE [LARGE SCALE GENOMIC DNA]</scope>
    <source>
        <strain evidence="3 5">VTM1R29</strain>
    </source>
</reference>
<dbReference type="RefSeq" id="WP_061458439.1">
    <property type="nucleotide sequence ID" value="NZ_FNUH01000002.1"/>
</dbReference>
<dbReference type="AlphaFoldDB" id="A0A139N7F0"/>
<dbReference type="GO" id="GO:0016740">
    <property type="term" value="F:transferase activity"/>
    <property type="evidence" value="ECO:0007669"/>
    <property type="project" value="UniProtKB-KW"/>
</dbReference>
<dbReference type="EMBL" id="LQOF01000110">
    <property type="protein sequence ID" value="KXT71747.1"/>
    <property type="molecule type" value="Genomic_DNA"/>
</dbReference>
<evidence type="ECO:0000313" key="2">
    <source>
        <dbReference type="EMBL" id="KXT71747.1"/>
    </source>
</evidence>
<protein>
    <submittedName>
        <fullName evidence="2">Glycosyltransferase</fullName>
    </submittedName>
</protein>
<evidence type="ECO:0000313" key="3">
    <source>
        <dbReference type="EMBL" id="SEL95668.1"/>
    </source>
</evidence>
<organism evidence="2 4">
    <name type="scientific">Streptococcus gallolyticus</name>
    <dbReference type="NCBI Taxonomy" id="315405"/>
    <lineage>
        <taxon>Bacteria</taxon>
        <taxon>Bacillati</taxon>
        <taxon>Bacillota</taxon>
        <taxon>Bacilli</taxon>
        <taxon>Lactobacillales</taxon>
        <taxon>Streptococcaceae</taxon>
        <taxon>Streptococcus</taxon>
    </lineage>
</organism>
<evidence type="ECO:0000313" key="5">
    <source>
        <dbReference type="Proteomes" id="UP000182764"/>
    </source>
</evidence>
<feature type="domain" description="DUF4422" evidence="1">
    <location>
        <begin position="3"/>
        <end position="215"/>
    </location>
</feature>
<dbReference type="Pfam" id="PF14393">
    <property type="entry name" value="DUF4422"/>
    <property type="match status" value="1"/>
</dbReference>
<dbReference type="Proteomes" id="UP000182764">
    <property type="component" value="Unassembled WGS sequence"/>
</dbReference>
<reference evidence="2 4" key="1">
    <citation type="submission" date="2016-01" db="EMBL/GenBank/DDBJ databases">
        <title>Highly variable Streptococcus oralis are common among viridans streptococci isolated from primates.</title>
        <authorList>
            <person name="Denapaite D."/>
            <person name="Rieger M."/>
            <person name="Koendgen S."/>
            <person name="Brueckner R."/>
            <person name="Ochigava I."/>
            <person name="Kappeler P."/>
            <person name="Maetz-Rensing K."/>
            <person name="Leendertz F."/>
            <person name="Hakenbeck R."/>
        </authorList>
    </citation>
    <scope>NUCLEOTIDE SEQUENCE [LARGE SCALE GENOMIC DNA]</scope>
    <source>
        <strain evidence="2 4">DD02</strain>
    </source>
</reference>